<name>A0A835UQJ6_VANPL</name>
<dbReference type="AlphaFoldDB" id="A0A835UQJ6"/>
<accession>A0A835UQJ6</accession>
<proteinExistence type="predicted"/>
<organism evidence="1 2">
    <name type="scientific">Vanilla planifolia</name>
    <name type="common">Vanilla</name>
    <dbReference type="NCBI Taxonomy" id="51239"/>
    <lineage>
        <taxon>Eukaryota</taxon>
        <taxon>Viridiplantae</taxon>
        <taxon>Streptophyta</taxon>
        <taxon>Embryophyta</taxon>
        <taxon>Tracheophyta</taxon>
        <taxon>Spermatophyta</taxon>
        <taxon>Magnoliopsida</taxon>
        <taxon>Liliopsida</taxon>
        <taxon>Asparagales</taxon>
        <taxon>Orchidaceae</taxon>
        <taxon>Vanilloideae</taxon>
        <taxon>Vanilleae</taxon>
        <taxon>Vanilla</taxon>
    </lineage>
</organism>
<protein>
    <submittedName>
        <fullName evidence="1">Uncharacterized protein</fullName>
    </submittedName>
</protein>
<dbReference type="EMBL" id="JADCNM010000009">
    <property type="protein sequence ID" value="KAG0468086.1"/>
    <property type="molecule type" value="Genomic_DNA"/>
</dbReference>
<evidence type="ECO:0000313" key="1">
    <source>
        <dbReference type="EMBL" id="KAG0468086.1"/>
    </source>
</evidence>
<dbReference type="Proteomes" id="UP000639772">
    <property type="component" value="Chromosome 9"/>
</dbReference>
<comment type="caution">
    <text evidence="1">The sequence shown here is derived from an EMBL/GenBank/DDBJ whole genome shotgun (WGS) entry which is preliminary data.</text>
</comment>
<reference evidence="1 2" key="1">
    <citation type="journal article" date="2020" name="Nat. Food">
        <title>A phased Vanilla planifolia genome enables genetic improvement of flavour and production.</title>
        <authorList>
            <person name="Hasing T."/>
            <person name="Tang H."/>
            <person name="Brym M."/>
            <person name="Khazi F."/>
            <person name="Huang T."/>
            <person name="Chambers A.H."/>
        </authorList>
    </citation>
    <scope>NUCLEOTIDE SEQUENCE [LARGE SCALE GENOMIC DNA]</scope>
    <source>
        <tissue evidence="1">Leaf</tissue>
    </source>
</reference>
<sequence>MSVIRVSSPNKLFADFFPLDHFESHRPSLELMGEGKIPGGSSNPNNFFKGVKWSPDGFIPYMSDDNSSFVSTRPEDGYHHTGISKNKLQGLMKSVQVVHPIRRELFRSDNLRVHQHKQGSSYSSLDVVCEHKQITADVNRVDSNTSLLQQQAMSVILKKLLLTFKGNLFCSAAPSKRIGTTRLEPGSLEQGFTQPSGNFSSSLQEFMVGKHDDLFVTRFLPKLS</sequence>
<dbReference type="OrthoDB" id="239865at2759"/>
<evidence type="ECO:0000313" key="2">
    <source>
        <dbReference type="Proteomes" id="UP000639772"/>
    </source>
</evidence>
<gene>
    <name evidence="1" type="ORF">HPP92_017414</name>
</gene>